<evidence type="ECO:0000313" key="4">
    <source>
        <dbReference type="Proteomes" id="UP001157947"/>
    </source>
</evidence>
<dbReference type="RefSeq" id="WP_265134863.1">
    <property type="nucleotide sequence ID" value="NZ_FXTX01000019.1"/>
</dbReference>
<dbReference type="Proteomes" id="UP001157947">
    <property type="component" value="Unassembled WGS sequence"/>
</dbReference>
<gene>
    <name evidence="3" type="ORF">SAMN06264868_11915</name>
</gene>
<dbReference type="AlphaFoldDB" id="A0AA45WNZ6"/>
<keyword evidence="3" id="KW-0255">Endonuclease</keyword>
<evidence type="ECO:0000259" key="2">
    <source>
        <dbReference type="Pfam" id="PF09565"/>
    </source>
</evidence>
<evidence type="ECO:0000256" key="1">
    <source>
        <dbReference type="SAM" id="Coils"/>
    </source>
</evidence>
<dbReference type="InterPro" id="IPR019065">
    <property type="entry name" value="RE_NgoFVII_N"/>
</dbReference>
<feature type="domain" description="Restriction endonuclease type II NgoFVII N-terminal" evidence="2">
    <location>
        <begin position="63"/>
        <end position="175"/>
    </location>
</feature>
<dbReference type="SUPFAM" id="SSF52540">
    <property type="entry name" value="P-loop containing nucleoside triphosphate hydrolases"/>
    <property type="match status" value="1"/>
</dbReference>
<keyword evidence="4" id="KW-1185">Reference proteome</keyword>
<organism evidence="3 4">
    <name type="scientific">Venenivibrio stagnispumantis</name>
    <dbReference type="NCBI Taxonomy" id="407998"/>
    <lineage>
        <taxon>Bacteria</taxon>
        <taxon>Pseudomonadati</taxon>
        <taxon>Aquificota</taxon>
        <taxon>Aquificia</taxon>
        <taxon>Aquificales</taxon>
        <taxon>Hydrogenothermaceae</taxon>
        <taxon>Venenivibrio</taxon>
    </lineage>
</organism>
<proteinExistence type="predicted"/>
<dbReference type="InterPro" id="IPR027417">
    <property type="entry name" value="P-loop_NTPase"/>
</dbReference>
<keyword evidence="3" id="KW-0378">Hydrolase</keyword>
<reference evidence="3" key="1">
    <citation type="submission" date="2017-05" db="EMBL/GenBank/DDBJ databases">
        <authorList>
            <person name="Varghese N."/>
            <person name="Submissions S."/>
        </authorList>
    </citation>
    <scope>NUCLEOTIDE SEQUENCE</scope>
    <source>
        <strain evidence="3">DSM 18763</strain>
    </source>
</reference>
<dbReference type="GO" id="GO:0004519">
    <property type="term" value="F:endonuclease activity"/>
    <property type="evidence" value="ECO:0007669"/>
    <property type="project" value="UniProtKB-KW"/>
</dbReference>
<dbReference type="Pfam" id="PF09565">
    <property type="entry name" value="RE_NgoFVII"/>
    <property type="match status" value="1"/>
</dbReference>
<feature type="coiled-coil region" evidence="1">
    <location>
        <begin position="248"/>
        <end position="299"/>
    </location>
</feature>
<keyword evidence="3" id="KW-0540">Nuclease</keyword>
<comment type="caution">
    <text evidence="3">The sequence shown here is derived from an EMBL/GenBank/DDBJ whole genome shotgun (WGS) entry which is preliminary data.</text>
</comment>
<name>A0AA45WNZ6_9AQUI</name>
<sequence>MAKHNGMERGLFDIGLTSKQELAEKPCLIINEDGITERRNINPASLLEGFNKVLAITFSTSINAIFDVFKNFNQIELLIGIEENEISIQYFLKEIREKIKPFLIKSLQKEIEIYHLPNSHRKLYLLGKDNEIKRVILGSANASISAWFGVQGEDFIVIDNPNLIQTYINDYYQEKSKAKTIVDKDFKREILKDAEKKGISPSINIETAILNGNIQVLKEVAEKSAELATNITIKNIIVNKIVPDTTIIQEEKKKLEEVEEDIKFLNQKRKEIILAKDNIEKLKDVLKELQKQRTEETTIYHDISYGFLYNGFPIYIDDDIRTKAKEMAKLLREYIEISKNSSYKHPSLIGEAIVFAFNSPIIYFIRKRAFEEGIDLNLFPIFALLGGVAKAGKSTILEVIARLLGTLKINYRRLQKTQNSQAYTIEAKLFSDNLSPLLIDEVNPKHFSESALQDVLKHTSEDERTKRVLILTSNLQDFSGGLQVLRRACFLPFEVQVKSDAKGIEKIMRGLDNSLFLMFLNYLNDKKIEINPDPDDPLKIAREFLLNEGVPVPESYQGRYEEVIRKSWRILYQSSPEIFEEAPEVDGKHEKGKKVKAFKVKKEKVGFLIPLESFEINSTFPDYYILDKEKFLEEIGEKNTGLTIIDRFKKLFN</sequence>
<protein>
    <submittedName>
        <fullName evidence="3">NgoFVII restriction endonuclease</fullName>
    </submittedName>
</protein>
<keyword evidence="1" id="KW-0175">Coiled coil</keyword>
<accession>A0AA45WNZ6</accession>
<dbReference type="CDD" id="cd09117">
    <property type="entry name" value="PLDc_Bfil_DEXD_like"/>
    <property type="match status" value="1"/>
</dbReference>
<dbReference type="EMBL" id="FXTX01000019">
    <property type="protein sequence ID" value="SMP19315.1"/>
    <property type="molecule type" value="Genomic_DNA"/>
</dbReference>
<evidence type="ECO:0000313" key="3">
    <source>
        <dbReference type="EMBL" id="SMP19315.1"/>
    </source>
</evidence>